<dbReference type="Proteomes" id="UP000011086">
    <property type="component" value="Unassembled WGS sequence"/>
</dbReference>
<dbReference type="EMBL" id="JH793502">
    <property type="protein sequence ID" value="ELQ34837.1"/>
    <property type="molecule type" value="Genomic_DNA"/>
</dbReference>
<sequence>MEEYPLQTHIMGLALVGLVQPQLPYDFLVGQQFSVLRESDSGFWIDNGVIHAPNQDEGSDSAATGLTRCIDLQDDGLGPCARRASVILDLVDRWDR</sequence>
<evidence type="ECO:0000313" key="1">
    <source>
        <dbReference type="EMBL" id="ELQ34837.1"/>
    </source>
</evidence>
<gene>
    <name evidence="1" type="ORF">OOU_Y34scaffold00744g1</name>
</gene>
<protein>
    <submittedName>
        <fullName evidence="1">Uncharacterized protein</fullName>
    </submittedName>
</protein>
<dbReference type="AlphaFoldDB" id="A0AA97PHK5"/>
<reference evidence="1" key="1">
    <citation type="journal article" date="2012" name="PLoS Genet.">
        <title>Comparative analysis of the genomes of two field isolates of the rice blast fungus Magnaporthe oryzae.</title>
        <authorList>
            <person name="Xue M."/>
            <person name="Yang J."/>
            <person name="Li Z."/>
            <person name="Hu S."/>
            <person name="Yao N."/>
            <person name="Dean R.A."/>
            <person name="Zhao W."/>
            <person name="Shen M."/>
            <person name="Zhang H."/>
            <person name="Li C."/>
            <person name="Liu L."/>
            <person name="Cao L."/>
            <person name="Xu X."/>
            <person name="Xing Y."/>
            <person name="Hsiang T."/>
            <person name="Zhang Z."/>
            <person name="Xu J.R."/>
            <person name="Peng Y.L."/>
        </authorList>
    </citation>
    <scope>NUCLEOTIDE SEQUENCE</scope>
    <source>
        <strain evidence="1">Y34</strain>
    </source>
</reference>
<proteinExistence type="predicted"/>
<organism evidence="1">
    <name type="scientific">Pyricularia oryzae (strain Y34)</name>
    <name type="common">Rice blast fungus</name>
    <name type="synonym">Magnaporthe oryzae</name>
    <dbReference type="NCBI Taxonomy" id="1143189"/>
    <lineage>
        <taxon>Eukaryota</taxon>
        <taxon>Fungi</taxon>
        <taxon>Dikarya</taxon>
        <taxon>Ascomycota</taxon>
        <taxon>Pezizomycotina</taxon>
        <taxon>Sordariomycetes</taxon>
        <taxon>Sordariomycetidae</taxon>
        <taxon>Magnaporthales</taxon>
        <taxon>Pyriculariaceae</taxon>
        <taxon>Pyricularia</taxon>
    </lineage>
</organism>
<accession>A0AA97PHK5</accession>
<name>A0AA97PHK5_PYRO3</name>